<evidence type="ECO:0000256" key="2">
    <source>
        <dbReference type="ARBA" id="ARBA00023015"/>
    </source>
</evidence>
<evidence type="ECO:0000256" key="1">
    <source>
        <dbReference type="ARBA" id="ARBA00009437"/>
    </source>
</evidence>
<reference evidence="7" key="1">
    <citation type="journal article" date="2019" name="Int. J. Syst. Evol. Microbiol.">
        <title>The Global Catalogue of Microorganisms (GCM) 10K type strain sequencing project: providing services to taxonomists for standard genome sequencing and annotation.</title>
        <authorList>
            <consortium name="The Broad Institute Genomics Platform"/>
            <consortium name="The Broad Institute Genome Sequencing Center for Infectious Disease"/>
            <person name="Wu L."/>
            <person name="Ma J."/>
        </authorList>
    </citation>
    <scope>NUCLEOTIDE SEQUENCE [LARGE SCALE GENOMIC DNA]</scope>
    <source>
        <strain evidence="7">JCM 17342</strain>
    </source>
</reference>
<name>A0ABP7QSP6_9PSEU</name>
<sequence length="300" mass="32576">MTRPELALHQLHAFVVLAELRHFGHAAQRLGIAQPPLSQQIRRLEERVGFPLFTRNPGRIELTPAGAELLPAARRALDAAESGLTAARRAGAGEVGRLRIGFAASLALTILPGLVRAYRERFPLVRTEIHEMTTTPQVTALRERVIDVGFVREVVEVAAEPGLACEPMLSEGFVAVLPTGHPLAELRAVPISALAEEELVLLPREAGAGVHDRIVNLFRDNGVEPRIGQRAVEWQTACAFVAAGMGVAVVPECVRRMRLSGVVYRKLDPGTARTVVAVCWRSADENPLLDQFLALAVTTK</sequence>
<feature type="domain" description="HTH lysR-type" evidence="5">
    <location>
        <begin position="6"/>
        <end position="63"/>
    </location>
</feature>
<keyword evidence="3" id="KW-0238">DNA-binding</keyword>
<dbReference type="EMBL" id="BAABAL010000003">
    <property type="protein sequence ID" value="GAA3987524.1"/>
    <property type="molecule type" value="Genomic_DNA"/>
</dbReference>
<dbReference type="PANTHER" id="PTHR30346">
    <property type="entry name" value="TRANSCRIPTIONAL DUAL REGULATOR HCAR-RELATED"/>
    <property type="match status" value="1"/>
</dbReference>
<keyword evidence="2" id="KW-0805">Transcription regulation</keyword>
<evidence type="ECO:0000259" key="5">
    <source>
        <dbReference type="PROSITE" id="PS50931"/>
    </source>
</evidence>
<proteinExistence type="inferred from homology"/>
<dbReference type="InterPro" id="IPR036390">
    <property type="entry name" value="WH_DNA-bd_sf"/>
</dbReference>
<keyword evidence="4" id="KW-0804">Transcription</keyword>
<protein>
    <submittedName>
        <fullName evidence="6">LysR family transcriptional regulator</fullName>
    </submittedName>
</protein>
<dbReference type="RefSeq" id="WP_344870523.1">
    <property type="nucleotide sequence ID" value="NZ_BAABAL010000003.1"/>
</dbReference>
<dbReference type="Gene3D" id="1.10.10.10">
    <property type="entry name" value="Winged helix-like DNA-binding domain superfamily/Winged helix DNA-binding domain"/>
    <property type="match status" value="1"/>
</dbReference>
<dbReference type="CDD" id="cd08414">
    <property type="entry name" value="PBP2_LTTR_aromatics_like"/>
    <property type="match status" value="1"/>
</dbReference>
<dbReference type="InterPro" id="IPR036388">
    <property type="entry name" value="WH-like_DNA-bd_sf"/>
</dbReference>
<organism evidence="6 7">
    <name type="scientific">Allokutzneria multivorans</name>
    <dbReference type="NCBI Taxonomy" id="1142134"/>
    <lineage>
        <taxon>Bacteria</taxon>
        <taxon>Bacillati</taxon>
        <taxon>Actinomycetota</taxon>
        <taxon>Actinomycetes</taxon>
        <taxon>Pseudonocardiales</taxon>
        <taxon>Pseudonocardiaceae</taxon>
        <taxon>Allokutzneria</taxon>
    </lineage>
</organism>
<comment type="caution">
    <text evidence="6">The sequence shown here is derived from an EMBL/GenBank/DDBJ whole genome shotgun (WGS) entry which is preliminary data.</text>
</comment>
<accession>A0ABP7QSP6</accession>
<dbReference type="PRINTS" id="PR00039">
    <property type="entry name" value="HTHLYSR"/>
</dbReference>
<evidence type="ECO:0000313" key="6">
    <source>
        <dbReference type="EMBL" id="GAA3987524.1"/>
    </source>
</evidence>
<dbReference type="InterPro" id="IPR005119">
    <property type="entry name" value="LysR_subst-bd"/>
</dbReference>
<dbReference type="PROSITE" id="PS50931">
    <property type="entry name" value="HTH_LYSR"/>
    <property type="match status" value="1"/>
</dbReference>
<dbReference type="Pfam" id="PF00126">
    <property type="entry name" value="HTH_1"/>
    <property type="match status" value="1"/>
</dbReference>
<dbReference type="Gene3D" id="3.40.190.10">
    <property type="entry name" value="Periplasmic binding protein-like II"/>
    <property type="match status" value="2"/>
</dbReference>
<dbReference type="Proteomes" id="UP001501747">
    <property type="component" value="Unassembled WGS sequence"/>
</dbReference>
<comment type="similarity">
    <text evidence="1">Belongs to the LysR transcriptional regulatory family.</text>
</comment>
<evidence type="ECO:0000313" key="7">
    <source>
        <dbReference type="Proteomes" id="UP001501747"/>
    </source>
</evidence>
<dbReference type="SUPFAM" id="SSF46785">
    <property type="entry name" value="Winged helix' DNA-binding domain"/>
    <property type="match status" value="1"/>
</dbReference>
<evidence type="ECO:0000256" key="4">
    <source>
        <dbReference type="ARBA" id="ARBA00023163"/>
    </source>
</evidence>
<dbReference type="InterPro" id="IPR000847">
    <property type="entry name" value="LysR_HTH_N"/>
</dbReference>
<keyword evidence="7" id="KW-1185">Reference proteome</keyword>
<dbReference type="Pfam" id="PF03466">
    <property type="entry name" value="LysR_substrate"/>
    <property type="match status" value="1"/>
</dbReference>
<gene>
    <name evidence="6" type="ORF">GCM10022247_02270</name>
</gene>
<dbReference type="SUPFAM" id="SSF53850">
    <property type="entry name" value="Periplasmic binding protein-like II"/>
    <property type="match status" value="1"/>
</dbReference>
<evidence type="ECO:0000256" key="3">
    <source>
        <dbReference type="ARBA" id="ARBA00023125"/>
    </source>
</evidence>
<dbReference type="PANTHER" id="PTHR30346:SF0">
    <property type="entry name" value="HCA OPERON TRANSCRIPTIONAL ACTIVATOR HCAR"/>
    <property type="match status" value="1"/>
</dbReference>